<sequence>METLKIVDSRTEKEYTIPIHDGHIRAEDISQIKEKPDDKTSPGIFILDEGYEHTACMKSSVTSIDGQLGTLSYRDIPIDRLFSEKRYEDVMHLVLWGQMPTQHEKDAFRASFSAAAQPPKVVLDVIRSFPRKTETFPMIMAGLSAFIASDELLTKARHQPKPVFHGKLDVADVAITRSIAYFTTIIALIHCHKTGRKFTPPEPGRSLIGNLLLMMGIRDPKVEECFDKLWILYADHEMTNSTAAFLHAASTLTDPMSATLAGMVSGYGPLHGGAIDLAYEAFRQIGSPENVPIYIEMCKSKRARLFGYGHRVYKTRDPRLSLIEELMYTYREDIEANPILRVAVAIDSYANKDPYFVERGLKANADLFGCFLYTAMGIDEDMITAIIILSRAAGVLAHWRESLTQPVKLWRPRQVYKGTMPN</sequence>
<dbReference type="PANTHER" id="PTHR11739">
    <property type="entry name" value="CITRATE SYNTHASE"/>
    <property type="match status" value="1"/>
</dbReference>
<dbReference type="RefSeq" id="XP_045955046.1">
    <property type="nucleotide sequence ID" value="XM_046098310.1"/>
</dbReference>
<dbReference type="InterPro" id="IPR024176">
    <property type="entry name" value="Citrate_synthase_bac-typ"/>
</dbReference>
<evidence type="ECO:0000256" key="5">
    <source>
        <dbReference type="RuleBase" id="RU000441"/>
    </source>
</evidence>
<protein>
    <recommendedName>
        <fullName evidence="3 5">Citrate synthase</fullName>
    </recommendedName>
</protein>
<evidence type="ECO:0000313" key="6">
    <source>
        <dbReference type="EMBL" id="KAH6648539.1"/>
    </source>
</evidence>
<name>A0A9P8UEN6_9PEZI</name>
<dbReference type="GO" id="GO:0005975">
    <property type="term" value="P:carbohydrate metabolic process"/>
    <property type="evidence" value="ECO:0007669"/>
    <property type="project" value="TreeGrafter"/>
</dbReference>
<evidence type="ECO:0000313" key="7">
    <source>
        <dbReference type="Proteomes" id="UP000758603"/>
    </source>
</evidence>
<dbReference type="GeneID" id="70127202"/>
<evidence type="ECO:0000256" key="2">
    <source>
        <dbReference type="ARBA" id="ARBA00022679"/>
    </source>
</evidence>
<dbReference type="Gene3D" id="1.10.580.10">
    <property type="entry name" value="Citrate Synthase, domain 1"/>
    <property type="match status" value="1"/>
</dbReference>
<dbReference type="PROSITE" id="PS00480">
    <property type="entry name" value="CITRATE_SYNTHASE"/>
    <property type="match status" value="1"/>
</dbReference>
<gene>
    <name evidence="6" type="ORF">BKA67DRAFT_521776</name>
</gene>
<proteinExistence type="inferred from homology"/>
<reference evidence="6" key="1">
    <citation type="journal article" date="2021" name="Nat. Commun.">
        <title>Genetic determinants of endophytism in the Arabidopsis root mycobiome.</title>
        <authorList>
            <person name="Mesny F."/>
            <person name="Miyauchi S."/>
            <person name="Thiergart T."/>
            <person name="Pickel B."/>
            <person name="Atanasova L."/>
            <person name="Karlsson M."/>
            <person name="Huettel B."/>
            <person name="Barry K.W."/>
            <person name="Haridas S."/>
            <person name="Chen C."/>
            <person name="Bauer D."/>
            <person name="Andreopoulos W."/>
            <person name="Pangilinan J."/>
            <person name="LaButti K."/>
            <person name="Riley R."/>
            <person name="Lipzen A."/>
            <person name="Clum A."/>
            <person name="Drula E."/>
            <person name="Henrissat B."/>
            <person name="Kohler A."/>
            <person name="Grigoriev I.V."/>
            <person name="Martin F.M."/>
            <person name="Hacquard S."/>
        </authorList>
    </citation>
    <scope>NUCLEOTIDE SEQUENCE</scope>
    <source>
        <strain evidence="6">MPI-SDFR-AT-0073</strain>
    </source>
</reference>
<dbReference type="OrthoDB" id="435022at2759"/>
<evidence type="ECO:0000256" key="1">
    <source>
        <dbReference type="ARBA" id="ARBA00010566"/>
    </source>
</evidence>
<keyword evidence="7" id="KW-1185">Reference proteome</keyword>
<dbReference type="InterPro" id="IPR019810">
    <property type="entry name" value="Citrate_synthase_AS"/>
</dbReference>
<dbReference type="SUPFAM" id="SSF48256">
    <property type="entry name" value="Citrate synthase"/>
    <property type="match status" value="1"/>
</dbReference>
<organism evidence="6 7">
    <name type="scientific">Truncatella angustata</name>
    <dbReference type="NCBI Taxonomy" id="152316"/>
    <lineage>
        <taxon>Eukaryota</taxon>
        <taxon>Fungi</taxon>
        <taxon>Dikarya</taxon>
        <taxon>Ascomycota</taxon>
        <taxon>Pezizomycotina</taxon>
        <taxon>Sordariomycetes</taxon>
        <taxon>Xylariomycetidae</taxon>
        <taxon>Amphisphaeriales</taxon>
        <taxon>Sporocadaceae</taxon>
        <taxon>Truncatella</taxon>
    </lineage>
</organism>
<dbReference type="GO" id="GO:0005759">
    <property type="term" value="C:mitochondrial matrix"/>
    <property type="evidence" value="ECO:0007669"/>
    <property type="project" value="TreeGrafter"/>
</dbReference>
<comment type="caution">
    <text evidence="6">The sequence shown here is derived from an EMBL/GenBank/DDBJ whole genome shotgun (WGS) entry which is preliminary data.</text>
</comment>
<dbReference type="Proteomes" id="UP000758603">
    <property type="component" value="Unassembled WGS sequence"/>
</dbReference>
<dbReference type="InterPro" id="IPR036969">
    <property type="entry name" value="Citrate_synthase_sf"/>
</dbReference>
<dbReference type="InterPro" id="IPR016142">
    <property type="entry name" value="Citrate_synth-like_lrg_a-sub"/>
</dbReference>
<dbReference type="AlphaFoldDB" id="A0A9P8UEN6"/>
<accession>A0A9P8UEN6</accession>
<dbReference type="GO" id="GO:0046912">
    <property type="term" value="F:acyltransferase activity, acyl groups converted into alkyl on transfer"/>
    <property type="evidence" value="ECO:0007669"/>
    <property type="project" value="InterPro"/>
</dbReference>
<dbReference type="PIRSF" id="PIRSF001369">
    <property type="entry name" value="Citrate_synth"/>
    <property type="match status" value="1"/>
</dbReference>
<dbReference type="Pfam" id="PF00285">
    <property type="entry name" value="Citrate_synt"/>
    <property type="match status" value="1"/>
</dbReference>
<dbReference type="PRINTS" id="PR00143">
    <property type="entry name" value="CITRTSNTHASE"/>
</dbReference>
<feature type="active site" evidence="4">
    <location>
        <position position="366"/>
    </location>
</feature>
<dbReference type="GO" id="GO:0006099">
    <property type="term" value="P:tricarboxylic acid cycle"/>
    <property type="evidence" value="ECO:0007669"/>
    <property type="project" value="InterPro"/>
</dbReference>
<dbReference type="InterPro" id="IPR016143">
    <property type="entry name" value="Citrate_synth-like_sm_a-sub"/>
</dbReference>
<dbReference type="EMBL" id="JAGPXC010000007">
    <property type="protein sequence ID" value="KAH6648539.1"/>
    <property type="molecule type" value="Genomic_DNA"/>
</dbReference>
<feature type="active site" evidence="4">
    <location>
        <position position="310"/>
    </location>
</feature>
<dbReference type="PANTHER" id="PTHR11739:SF4">
    <property type="entry name" value="CITRATE SYNTHASE, PEROXISOMAL"/>
    <property type="match status" value="1"/>
</dbReference>
<evidence type="ECO:0000256" key="3">
    <source>
        <dbReference type="PIRNR" id="PIRNR001369"/>
    </source>
</evidence>
<evidence type="ECO:0000256" key="4">
    <source>
        <dbReference type="PIRSR" id="PIRSR001369-1"/>
    </source>
</evidence>
<dbReference type="InterPro" id="IPR002020">
    <property type="entry name" value="Citrate_synthase"/>
</dbReference>
<dbReference type="Gene3D" id="1.10.230.10">
    <property type="entry name" value="Cytochrome P450-Terp, domain 2"/>
    <property type="match status" value="1"/>
</dbReference>
<keyword evidence="2 3" id="KW-0808">Transferase</keyword>
<comment type="similarity">
    <text evidence="1 3 5">Belongs to the citrate synthase family.</text>
</comment>